<dbReference type="Pfam" id="PF13567">
    <property type="entry name" value="DUF4131"/>
    <property type="match status" value="1"/>
</dbReference>
<name>A0A9D7XS76_9BACT</name>
<feature type="non-terminal residue" evidence="2">
    <location>
        <position position="1"/>
    </location>
</feature>
<comment type="caution">
    <text evidence="2">The sequence shown here is derived from an EMBL/GenBank/DDBJ whole genome shotgun (WGS) entry which is preliminary data.</text>
</comment>
<proteinExistence type="predicted"/>
<dbReference type="InterPro" id="IPR025405">
    <property type="entry name" value="DUF4131"/>
</dbReference>
<accession>A0A9D7XS76</accession>
<feature type="domain" description="DUF4131" evidence="1">
    <location>
        <begin position="9"/>
        <end position="51"/>
    </location>
</feature>
<dbReference type="EMBL" id="JADKGY010000005">
    <property type="protein sequence ID" value="MBK9982198.1"/>
    <property type="molecule type" value="Genomic_DNA"/>
</dbReference>
<dbReference type="AlphaFoldDB" id="A0A9D7XS76"/>
<reference evidence="2 3" key="1">
    <citation type="submission" date="2020-10" db="EMBL/GenBank/DDBJ databases">
        <title>Connecting structure to function with the recovery of over 1000 high-quality activated sludge metagenome-assembled genomes encoding full-length rRNA genes using long-read sequencing.</title>
        <authorList>
            <person name="Singleton C.M."/>
            <person name="Petriglieri F."/>
            <person name="Kristensen J.M."/>
            <person name="Kirkegaard R.H."/>
            <person name="Michaelsen T.Y."/>
            <person name="Andersen M.H."/>
            <person name="Karst S.M."/>
            <person name="Dueholm M.S."/>
            <person name="Nielsen P.H."/>
            <person name="Albertsen M."/>
        </authorList>
    </citation>
    <scope>NUCLEOTIDE SEQUENCE [LARGE SCALE GENOMIC DNA]</scope>
    <source>
        <strain evidence="2">Ribe_18-Q3-R11-54_MAXAC.273</strain>
    </source>
</reference>
<protein>
    <submittedName>
        <fullName evidence="2">DUF4131 domain-containing protein</fullName>
    </submittedName>
</protein>
<evidence type="ECO:0000313" key="2">
    <source>
        <dbReference type="EMBL" id="MBK9982198.1"/>
    </source>
</evidence>
<sequence>LTVIKSGNEAIYFPGDILMVRGRLASIPPALNPYAFDARAYYKTIGIRIQMVQSERSIERQYLEKFNCTIDCPRWQYYLSSLGKNNSSPQVVAQLTNALVWE</sequence>
<organism evidence="2 3">
    <name type="scientific">Candidatus Opimibacter skivensis</name>
    <dbReference type="NCBI Taxonomy" id="2982028"/>
    <lineage>
        <taxon>Bacteria</taxon>
        <taxon>Pseudomonadati</taxon>
        <taxon>Bacteroidota</taxon>
        <taxon>Saprospiria</taxon>
        <taxon>Saprospirales</taxon>
        <taxon>Saprospiraceae</taxon>
        <taxon>Candidatus Opimibacter</taxon>
    </lineage>
</organism>
<gene>
    <name evidence="2" type="ORF">IPP15_07190</name>
</gene>
<dbReference type="Proteomes" id="UP000808337">
    <property type="component" value="Unassembled WGS sequence"/>
</dbReference>
<evidence type="ECO:0000313" key="3">
    <source>
        <dbReference type="Proteomes" id="UP000808337"/>
    </source>
</evidence>
<evidence type="ECO:0000259" key="1">
    <source>
        <dbReference type="Pfam" id="PF13567"/>
    </source>
</evidence>